<evidence type="ECO:0000313" key="14">
    <source>
        <dbReference type="Proteomes" id="UP001207930"/>
    </source>
</evidence>
<dbReference type="EMBL" id="JAPDDS010000002">
    <property type="protein sequence ID" value="MCW1884212.1"/>
    <property type="molecule type" value="Genomic_DNA"/>
</dbReference>
<keyword evidence="14" id="KW-1185">Reference proteome</keyword>
<dbReference type="SMART" id="SM00228">
    <property type="entry name" value="PDZ"/>
    <property type="match status" value="2"/>
</dbReference>
<dbReference type="Pfam" id="PF17820">
    <property type="entry name" value="PDZ_6"/>
    <property type="match status" value="2"/>
</dbReference>
<comment type="similarity">
    <text evidence="3 11">Belongs to the peptidase M50B family.</text>
</comment>
<keyword evidence="7 11" id="KW-0862">Zinc</keyword>
<dbReference type="InterPro" id="IPR004387">
    <property type="entry name" value="Pept_M50_Zn"/>
</dbReference>
<keyword evidence="8 11" id="KW-1133">Transmembrane helix</keyword>
<evidence type="ECO:0000256" key="4">
    <source>
        <dbReference type="ARBA" id="ARBA00022670"/>
    </source>
</evidence>
<dbReference type="NCBIfam" id="TIGR00054">
    <property type="entry name" value="RIP metalloprotease RseP"/>
    <property type="match status" value="1"/>
</dbReference>
<evidence type="ECO:0000313" key="13">
    <source>
        <dbReference type="EMBL" id="MCW1884212.1"/>
    </source>
</evidence>
<proteinExistence type="inferred from homology"/>
<sequence>MGTLSHAAQVALVILVVILIFNLIIFIHELGHYWAAKWRGLKIDRFQIWFGKPIWSKTINGVQYGLGWIPAGGFVALPQMAPMESIEGGNRDSAPLPPIKPLDKIIVAFAGPLFSFLLALLAALAVWVVGKPADKIPTTVVGSVFADGPAAKAGLQRGDKILEVNGHPVESWHGTLDSVFMRIATSEGEQIEFTVDRPGEGQKKLYSFFEIEPTKWWQRRSTRSVQMLPMGQRVVIEAISGENSPAEKSGLKVKDEVLAVNGIPAESTVQVTGLIREAGEKPVAFKVKRGEETLDIAVTPRVPVQVPQGESPRPMIGVGFDDDVVVDTTIVHPSPMQQLTESVRTMWVTITSVASPKSNIGIDQLSGPIGIAKVKFLMLLMDHPWERILAFMVLLNINLAILNMMPLPVLDGGHITLATMEAIAGRPVRAKVLEFVQVGFAMVLFSLMIYVTSKDIFDGVGRERSGKLVFPTN</sequence>
<dbReference type="SUPFAM" id="SSF50156">
    <property type="entry name" value="PDZ domain-like"/>
    <property type="match status" value="2"/>
</dbReference>
<name>A0ABT3FL82_9BACT</name>
<feature type="transmembrane region" description="Helical" evidence="11">
    <location>
        <begin position="105"/>
        <end position="129"/>
    </location>
</feature>
<feature type="domain" description="PDZ" evidence="12">
    <location>
        <begin position="140"/>
        <end position="171"/>
    </location>
</feature>
<feature type="transmembrane region" description="Helical" evidence="11">
    <location>
        <begin position="435"/>
        <end position="452"/>
    </location>
</feature>
<keyword evidence="9 11" id="KW-0482">Metalloprotease</keyword>
<evidence type="ECO:0000256" key="1">
    <source>
        <dbReference type="ARBA" id="ARBA00001947"/>
    </source>
</evidence>
<protein>
    <recommendedName>
        <fullName evidence="11">Zinc metalloprotease</fullName>
        <ecNumber evidence="11">3.4.24.-</ecNumber>
    </recommendedName>
</protein>
<accession>A0ABT3FL82</accession>
<feature type="transmembrane region" description="Helical" evidence="11">
    <location>
        <begin position="7"/>
        <end position="28"/>
    </location>
</feature>
<keyword evidence="4" id="KW-0645">Protease</keyword>
<evidence type="ECO:0000256" key="10">
    <source>
        <dbReference type="ARBA" id="ARBA00023136"/>
    </source>
</evidence>
<dbReference type="PANTHER" id="PTHR42837:SF2">
    <property type="entry name" value="MEMBRANE METALLOPROTEASE ARASP2, CHLOROPLASTIC-RELATED"/>
    <property type="match status" value="1"/>
</dbReference>
<dbReference type="Proteomes" id="UP001207930">
    <property type="component" value="Unassembled WGS sequence"/>
</dbReference>
<evidence type="ECO:0000256" key="11">
    <source>
        <dbReference type="RuleBase" id="RU362031"/>
    </source>
</evidence>
<dbReference type="InterPro" id="IPR001478">
    <property type="entry name" value="PDZ"/>
</dbReference>
<dbReference type="CDD" id="cd06163">
    <property type="entry name" value="S2P-M50_PDZ_RseP-like"/>
    <property type="match status" value="1"/>
</dbReference>
<evidence type="ECO:0000256" key="8">
    <source>
        <dbReference type="ARBA" id="ARBA00022989"/>
    </source>
</evidence>
<gene>
    <name evidence="13" type="primary">rseP</name>
    <name evidence="13" type="ORF">OKA04_05680</name>
</gene>
<dbReference type="InterPro" id="IPR041489">
    <property type="entry name" value="PDZ_6"/>
</dbReference>
<keyword evidence="5 11" id="KW-0812">Transmembrane</keyword>
<reference evidence="13 14" key="1">
    <citation type="submission" date="2022-10" db="EMBL/GenBank/DDBJ databases">
        <title>Luteolibacter flavescens strain MCCC 1K03193, whole genome shotgun sequencing project.</title>
        <authorList>
            <person name="Zhao G."/>
            <person name="Shen L."/>
        </authorList>
    </citation>
    <scope>NUCLEOTIDE SEQUENCE [LARGE SCALE GENOMIC DNA]</scope>
    <source>
        <strain evidence="13 14">MCCC 1K03193</strain>
    </source>
</reference>
<dbReference type="PANTHER" id="PTHR42837">
    <property type="entry name" value="REGULATOR OF SIGMA-E PROTEASE RSEP"/>
    <property type="match status" value="1"/>
</dbReference>
<dbReference type="InterPro" id="IPR008915">
    <property type="entry name" value="Peptidase_M50"/>
</dbReference>
<comment type="caution">
    <text evidence="13">The sequence shown here is derived from an EMBL/GenBank/DDBJ whole genome shotgun (WGS) entry which is preliminary data.</text>
</comment>
<dbReference type="Pfam" id="PF02163">
    <property type="entry name" value="Peptidase_M50"/>
    <property type="match status" value="1"/>
</dbReference>
<keyword evidence="10 11" id="KW-0472">Membrane</keyword>
<keyword evidence="6 11" id="KW-0378">Hydrolase</keyword>
<dbReference type="PROSITE" id="PS50106">
    <property type="entry name" value="PDZ"/>
    <property type="match status" value="1"/>
</dbReference>
<dbReference type="GO" id="GO:0008237">
    <property type="term" value="F:metallopeptidase activity"/>
    <property type="evidence" value="ECO:0007669"/>
    <property type="project" value="UniProtKB-KW"/>
</dbReference>
<organism evidence="13 14">
    <name type="scientific">Luteolibacter flavescens</name>
    <dbReference type="NCBI Taxonomy" id="1859460"/>
    <lineage>
        <taxon>Bacteria</taxon>
        <taxon>Pseudomonadati</taxon>
        <taxon>Verrucomicrobiota</taxon>
        <taxon>Verrucomicrobiia</taxon>
        <taxon>Verrucomicrobiales</taxon>
        <taxon>Verrucomicrobiaceae</taxon>
        <taxon>Luteolibacter</taxon>
    </lineage>
</organism>
<dbReference type="RefSeq" id="WP_264500171.1">
    <property type="nucleotide sequence ID" value="NZ_JAPDDS010000002.1"/>
</dbReference>
<comment type="cofactor">
    <cofactor evidence="1 11">
        <name>Zn(2+)</name>
        <dbReference type="ChEBI" id="CHEBI:29105"/>
    </cofactor>
</comment>
<keyword evidence="11" id="KW-0479">Metal-binding</keyword>
<dbReference type="EC" id="3.4.24.-" evidence="11"/>
<evidence type="ECO:0000256" key="5">
    <source>
        <dbReference type="ARBA" id="ARBA00022692"/>
    </source>
</evidence>
<evidence type="ECO:0000256" key="6">
    <source>
        <dbReference type="ARBA" id="ARBA00022801"/>
    </source>
</evidence>
<comment type="subcellular location">
    <subcellularLocation>
        <location evidence="2">Membrane</location>
        <topology evidence="2">Multi-pass membrane protein</topology>
    </subcellularLocation>
</comment>
<evidence type="ECO:0000256" key="9">
    <source>
        <dbReference type="ARBA" id="ARBA00023049"/>
    </source>
</evidence>
<evidence type="ECO:0000256" key="7">
    <source>
        <dbReference type="ARBA" id="ARBA00022833"/>
    </source>
</evidence>
<evidence type="ECO:0000256" key="3">
    <source>
        <dbReference type="ARBA" id="ARBA00007931"/>
    </source>
</evidence>
<evidence type="ECO:0000256" key="2">
    <source>
        <dbReference type="ARBA" id="ARBA00004141"/>
    </source>
</evidence>
<evidence type="ECO:0000259" key="12">
    <source>
        <dbReference type="PROSITE" id="PS50106"/>
    </source>
</evidence>
<dbReference type="Gene3D" id="2.30.42.10">
    <property type="match status" value="2"/>
</dbReference>
<dbReference type="InterPro" id="IPR036034">
    <property type="entry name" value="PDZ_sf"/>
</dbReference>
<feature type="transmembrane region" description="Helical" evidence="11">
    <location>
        <begin position="388"/>
        <end position="407"/>
    </location>
</feature>